<accession>A0A0B2UNZ9</accession>
<reference evidence="1 2" key="1">
    <citation type="submission" date="2014-11" db="EMBL/GenBank/DDBJ databases">
        <title>Genetic blueprint of the zoonotic pathogen Toxocara canis.</title>
        <authorList>
            <person name="Zhu X.-Q."/>
            <person name="Korhonen P.K."/>
            <person name="Cai H."/>
            <person name="Young N.D."/>
            <person name="Nejsum P."/>
            <person name="von Samson-Himmelstjerna G."/>
            <person name="Boag P.R."/>
            <person name="Tan P."/>
            <person name="Li Q."/>
            <person name="Min J."/>
            <person name="Yang Y."/>
            <person name="Wang X."/>
            <person name="Fang X."/>
            <person name="Hall R.S."/>
            <person name="Hofmann A."/>
            <person name="Sternberg P.W."/>
            <person name="Jex A.R."/>
            <person name="Gasser R.B."/>
        </authorList>
    </citation>
    <scope>NUCLEOTIDE SEQUENCE [LARGE SCALE GENOMIC DNA]</scope>
    <source>
        <strain evidence="1">PN_DK_2014</strain>
    </source>
</reference>
<dbReference type="Proteomes" id="UP000031036">
    <property type="component" value="Unassembled WGS sequence"/>
</dbReference>
<keyword evidence="2" id="KW-1185">Reference proteome</keyword>
<comment type="caution">
    <text evidence="1">The sequence shown here is derived from an EMBL/GenBank/DDBJ whole genome shotgun (WGS) entry which is preliminary data.</text>
</comment>
<dbReference type="AlphaFoldDB" id="A0A0B2UNZ9"/>
<dbReference type="EMBL" id="JPKZ01022849">
    <property type="protein sequence ID" value="KHN70797.1"/>
    <property type="molecule type" value="Genomic_DNA"/>
</dbReference>
<evidence type="ECO:0000313" key="1">
    <source>
        <dbReference type="EMBL" id="KHN70797.1"/>
    </source>
</evidence>
<name>A0A0B2UNZ9_TOXCA</name>
<sequence length="136" mass="15637">MEHLPEKRAKLSVQGFRPRVQLRVYWSCRNDSTLLGGQPEISLIFSKKTGELMLEHWRTPKVSADSQDAETPARYGTRRLLSQTNRLMKQMKKTDISAEVTACATLLETILFYVSHPLEKTTRLLVKYTQISTARI</sequence>
<gene>
    <name evidence="1" type="ORF">Tcan_18932</name>
</gene>
<evidence type="ECO:0000313" key="2">
    <source>
        <dbReference type="Proteomes" id="UP000031036"/>
    </source>
</evidence>
<proteinExistence type="predicted"/>
<protein>
    <submittedName>
        <fullName evidence="1">Uncharacterized protein</fullName>
    </submittedName>
</protein>
<organism evidence="1 2">
    <name type="scientific">Toxocara canis</name>
    <name type="common">Canine roundworm</name>
    <dbReference type="NCBI Taxonomy" id="6265"/>
    <lineage>
        <taxon>Eukaryota</taxon>
        <taxon>Metazoa</taxon>
        <taxon>Ecdysozoa</taxon>
        <taxon>Nematoda</taxon>
        <taxon>Chromadorea</taxon>
        <taxon>Rhabditida</taxon>
        <taxon>Spirurina</taxon>
        <taxon>Ascaridomorpha</taxon>
        <taxon>Ascaridoidea</taxon>
        <taxon>Toxocaridae</taxon>
        <taxon>Toxocara</taxon>
    </lineage>
</organism>